<evidence type="ECO:0000256" key="2">
    <source>
        <dbReference type="ARBA" id="ARBA00022692"/>
    </source>
</evidence>
<comment type="caution">
    <text evidence="6">The sequence shown here is derived from an EMBL/GenBank/DDBJ whole genome shotgun (WGS) entry which is preliminary data.</text>
</comment>
<protein>
    <submittedName>
        <fullName evidence="6">GDSL/SGNH-like Acyl-Esterase family found in Pmr5 and Cas1p</fullName>
    </submittedName>
</protein>
<dbReference type="GO" id="GO:0005794">
    <property type="term" value="C:Golgi apparatus"/>
    <property type="evidence" value="ECO:0007669"/>
    <property type="project" value="UniProtKB-ARBA"/>
</dbReference>
<dbReference type="PANTHER" id="PTHR13533">
    <property type="entry name" value="N-ACETYLNEURAMINATE 9-O-ACETYLTRANSFERASE"/>
    <property type="match status" value="1"/>
</dbReference>
<reference evidence="6" key="1">
    <citation type="submission" date="2020-01" db="EMBL/GenBank/DDBJ databases">
        <title>Genome sequence of Kobresia littledalei, the first chromosome-level genome in the family Cyperaceae.</title>
        <authorList>
            <person name="Qu G."/>
        </authorList>
    </citation>
    <scope>NUCLEOTIDE SEQUENCE</scope>
    <source>
        <strain evidence="6">C.B.Clarke</strain>
        <tissue evidence="6">Leaf</tissue>
    </source>
</reference>
<dbReference type="GO" id="GO:0016020">
    <property type="term" value="C:membrane"/>
    <property type="evidence" value="ECO:0007669"/>
    <property type="project" value="UniProtKB-SubCell"/>
</dbReference>
<evidence type="ECO:0000256" key="1">
    <source>
        <dbReference type="ARBA" id="ARBA00004370"/>
    </source>
</evidence>
<evidence type="ECO:0000256" key="5">
    <source>
        <dbReference type="SAM" id="SignalP"/>
    </source>
</evidence>
<dbReference type="GO" id="GO:0016407">
    <property type="term" value="F:acetyltransferase activity"/>
    <property type="evidence" value="ECO:0007669"/>
    <property type="project" value="TreeGrafter"/>
</dbReference>
<evidence type="ECO:0000313" key="7">
    <source>
        <dbReference type="Proteomes" id="UP000623129"/>
    </source>
</evidence>
<name>A0A833VEV7_9POAL</name>
<dbReference type="PANTHER" id="PTHR13533:SF31">
    <property type="entry name" value="PROTEIN ALTERED XYLOGLUCAN 9"/>
    <property type="match status" value="1"/>
</dbReference>
<evidence type="ECO:0000256" key="3">
    <source>
        <dbReference type="ARBA" id="ARBA00022989"/>
    </source>
</evidence>
<dbReference type="AlphaFoldDB" id="A0A833VEV7"/>
<keyword evidence="5" id="KW-0732">Signal</keyword>
<evidence type="ECO:0000256" key="4">
    <source>
        <dbReference type="ARBA" id="ARBA00023136"/>
    </source>
</evidence>
<evidence type="ECO:0000313" key="6">
    <source>
        <dbReference type="EMBL" id="KAF3321073.1"/>
    </source>
</evidence>
<gene>
    <name evidence="6" type="ORF">FCM35_KLT14326</name>
</gene>
<dbReference type="OrthoDB" id="767975at2759"/>
<feature type="signal peptide" evidence="5">
    <location>
        <begin position="1"/>
        <end position="24"/>
    </location>
</feature>
<dbReference type="EMBL" id="SWLB01000027">
    <property type="protein sequence ID" value="KAF3321073.1"/>
    <property type="molecule type" value="Genomic_DNA"/>
</dbReference>
<keyword evidence="3" id="KW-1133">Transmembrane helix</keyword>
<organism evidence="6 7">
    <name type="scientific">Carex littledalei</name>
    <dbReference type="NCBI Taxonomy" id="544730"/>
    <lineage>
        <taxon>Eukaryota</taxon>
        <taxon>Viridiplantae</taxon>
        <taxon>Streptophyta</taxon>
        <taxon>Embryophyta</taxon>
        <taxon>Tracheophyta</taxon>
        <taxon>Spermatophyta</taxon>
        <taxon>Magnoliopsida</taxon>
        <taxon>Liliopsida</taxon>
        <taxon>Poales</taxon>
        <taxon>Cyperaceae</taxon>
        <taxon>Cyperoideae</taxon>
        <taxon>Cariceae</taxon>
        <taxon>Carex</taxon>
        <taxon>Carex subgen. Euthyceras</taxon>
    </lineage>
</organism>
<keyword evidence="7" id="KW-1185">Reference proteome</keyword>
<keyword evidence="2" id="KW-0812">Transmembrane</keyword>
<dbReference type="Proteomes" id="UP000623129">
    <property type="component" value="Unassembled WGS sequence"/>
</dbReference>
<sequence length="299" mass="33985">MARWRLSRRKLLFLSVSFTSLLLFLHLPSSPHHFAFSPTSSLCNSRLHRISWTHSPSPTWSWDKSQNCDFQRFSSGHASELLRGAWILAAGDSQARLLLLALLRLLLDPAQVSNVEPDLFRRHSDYQLTLPDRGIKIDFVWAPYESNITHLLRDIQLTPRYPDLLILGSGLWHMLHITSPSHYGAALAQIKRAAESLFEQSISLHPHMFWLGLPKLVNSMLNTEEKKVKMTGTMLEAYDREVDMRGILNGSSGPFMLLDIGRLTRGCGKHCTLDGMHYHDAVYDAAVNIMLNSMLIESQ</sequence>
<proteinExistence type="predicted"/>
<dbReference type="GO" id="GO:0045492">
    <property type="term" value="P:xylan biosynthetic process"/>
    <property type="evidence" value="ECO:0007669"/>
    <property type="project" value="TreeGrafter"/>
</dbReference>
<feature type="chain" id="PRO_5032645337" evidence="5">
    <location>
        <begin position="25"/>
        <end position="299"/>
    </location>
</feature>
<comment type="subcellular location">
    <subcellularLocation>
        <location evidence="1">Membrane</location>
    </subcellularLocation>
</comment>
<accession>A0A833VEV7</accession>
<keyword evidence="4" id="KW-0472">Membrane</keyword>